<evidence type="ECO:0000313" key="9">
    <source>
        <dbReference type="Proteomes" id="UP001479290"/>
    </source>
</evidence>
<evidence type="ECO:0000256" key="1">
    <source>
        <dbReference type="ARBA" id="ARBA00009558"/>
    </source>
</evidence>
<name>A0AAW2B7U7_CULAL</name>
<protein>
    <recommendedName>
        <fullName evidence="7">NAD(P)(+)--arginine ADP-ribosyltransferase</fullName>
        <ecNumber evidence="7">2.4.2.31</ecNumber>
    </recommendedName>
    <alternativeName>
        <fullName evidence="7">Mono(ADP-ribosyl)transferase</fullName>
    </alternativeName>
</protein>
<keyword evidence="5 7" id="KW-0521">NADP</keyword>
<reference evidence="8 9" key="1">
    <citation type="submission" date="2024-05" db="EMBL/GenBank/DDBJ databases">
        <title>A high-quality chromosomal-level genome assembly of Topmouth culter (Culter alburnus).</title>
        <authorList>
            <person name="Zhao H."/>
        </authorList>
    </citation>
    <scope>NUCLEOTIDE SEQUENCE [LARGE SCALE GENOMIC DNA]</scope>
    <source>
        <strain evidence="8">CATC2023</strain>
        <tissue evidence="8">Muscle</tissue>
    </source>
</reference>
<keyword evidence="3 7" id="KW-0808">Transferase</keyword>
<keyword evidence="7" id="KW-0520">NAD</keyword>
<evidence type="ECO:0000256" key="7">
    <source>
        <dbReference type="RuleBase" id="RU361228"/>
    </source>
</evidence>
<dbReference type="GO" id="GO:0003950">
    <property type="term" value="F:NAD+ poly-ADP-ribosyltransferase activity"/>
    <property type="evidence" value="ECO:0007669"/>
    <property type="project" value="TreeGrafter"/>
</dbReference>
<keyword evidence="9" id="KW-1185">Reference proteome</keyword>
<evidence type="ECO:0000256" key="5">
    <source>
        <dbReference type="ARBA" id="ARBA00022857"/>
    </source>
</evidence>
<dbReference type="AlphaFoldDB" id="A0AAW2B7U7"/>
<evidence type="ECO:0000256" key="6">
    <source>
        <dbReference type="ARBA" id="ARBA00047597"/>
    </source>
</evidence>
<proteinExistence type="inferred from homology"/>
<feature type="signal peptide" evidence="7">
    <location>
        <begin position="1"/>
        <end position="22"/>
    </location>
</feature>
<dbReference type="InterPro" id="IPR050999">
    <property type="entry name" value="ADP-ribosyltransferase_ARG"/>
</dbReference>
<evidence type="ECO:0000256" key="3">
    <source>
        <dbReference type="ARBA" id="ARBA00022679"/>
    </source>
</evidence>
<evidence type="ECO:0000256" key="2">
    <source>
        <dbReference type="ARBA" id="ARBA00022676"/>
    </source>
</evidence>
<dbReference type="Pfam" id="PF01129">
    <property type="entry name" value="ART"/>
    <property type="match status" value="1"/>
</dbReference>
<keyword evidence="4" id="KW-0548">Nucleotidyltransferase</keyword>
<dbReference type="PANTHER" id="PTHR10339">
    <property type="entry name" value="ADP-RIBOSYLTRANSFERASE"/>
    <property type="match status" value="1"/>
</dbReference>
<evidence type="ECO:0000313" key="8">
    <source>
        <dbReference type="EMBL" id="KAK9980950.1"/>
    </source>
</evidence>
<dbReference type="InterPro" id="IPR000768">
    <property type="entry name" value="ART"/>
</dbReference>
<keyword evidence="7" id="KW-0732">Signal</keyword>
<gene>
    <name evidence="8" type="ORF">ABG768_000531</name>
</gene>
<dbReference type="EMBL" id="JAWDJR010000001">
    <property type="protein sequence ID" value="KAK9980950.1"/>
    <property type="molecule type" value="Genomic_DNA"/>
</dbReference>
<dbReference type="GO" id="GO:0016779">
    <property type="term" value="F:nucleotidyltransferase activity"/>
    <property type="evidence" value="ECO:0007669"/>
    <property type="project" value="UniProtKB-KW"/>
</dbReference>
<dbReference type="GO" id="GO:0106274">
    <property type="term" value="F:NAD+-protein-arginine ADP-ribosyltransferase activity"/>
    <property type="evidence" value="ECO:0007669"/>
    <property type="project" value="UniProtKB-EC"/>
</dbReference>
<dbReference type="Proteomes" id="UP001479290">
    <property type="component" value="Unassembled WGS sequence"/>
</dbReference>
<keyword evidence="2 7" id="KW-0328">Glycosyltransferase</keyword>
<comment type="catalytic activity">
    <reaction evidence="6 7">
        <text>L-arginyl-[protein] + NAD(+) = N(omega)-(ADP-D-ribosyl)-L-arginyl-[protein] + nicotinamide + H(+)</text>
        <dbReference type="Rhea" id="RHEA:19149"/>
        <dbReference type="Rhea" id="RHEA-COMP:10532"/>
        <dbReference type="Rhea" id="RHEA-COMP:15087"/>
        <dbReference type="ChEBI" id="CHEBI:15378"/>
        <dbReference type="ChEBI" id="CHEBI:17154"/>
        <dbReference type="ChEBI" id="CHEBI:29965"/>
        <dbReference type="ChEBI" id="CHEBI:57540"/>
        <dbReference type="ChEBI" id="CHEBI:142554"/>
        <dbReference type="EC" id="2.4.2.31"/>
    </reaction>
</comment>
<comment type="similarity">
    <text evidence="1 7">Belongs to the Arg-specific ADP-ribosyltransferase family.</text>
</comment>
<dbReference type="SUPFAM" id="SSF56399">
    <property type="entry name" value="ADP-ribosylation"/>
    <property type="match status" value="1"/>
</dbReference>
<comment type="caution">
    <text evidence="8">The sequence shown here is derived from an EMBL/GenBank/DDBJ whole genome shotgun (WGS) entry which is preliminary data.</text>
</comment>
<evidence type="ECO:0000256" key="4">
    <source>
        <dbReference type="ARBA" id="ARBA00022695"/>
    </source>
</evidence>
<dbReference type="EC" id="2.4.2.31" evidence="7"/>
<organism evidence="8 9">
    <name type="scientific">Culter alburnus</name>
    <name type="common">Topmouth culter</name>
    <dbReference type="NCBI Taxonomy" id="194366"/>
    <lineage>
        <taxon>Eukaryota</taxon>
        <taxon>Metazoa</taxon>
        <taxon>Chordata</taxon>
        <taxon>Craniata</taxon>
        <taxon>Vertebrata</taxon>
        <taxon>Euteleostomi</taxon>
        <taxon>Actinopterygii</taxon>
        <taxon>Neopterygii</taxon>
        <taxon>Teleostei</taxon>
        <taxon>Ostariophysi</taxon>
        <taxon>Cypriniformes</taxon>
        <taxon>Xenocyprididae</taxon>
        <taxon>Xenocypridinae</taxon>
        <taxon>Culter</taxon>
    </lineage>
</organism>
<feature type="chain" id="PRO_5043114022" description="NAD(P)(+)--arginine ADP-ribosyltransferase" evidence="7">
    <location>
        <begin position="23"/>
        <end position="290"/>
    </location>
</feature>
<sequence>MGSLQFPTFLLVVLNTAVLVITEEVIYMGMFPKVADYSFYNCRKEMLQMVTKAGGLLETEIKNNTLFENMWQDNAECDKAIPGGTPEHMAALKSYAEAPSKFYNTFKKSLHTQSRGSSYRDDFPFKSLFFLLTDAMHLLKSDCRIVYSGTKDEYSTNIGDKVRFTSFFQANQKYTDATEDAAIDNNIGTVFNINSCSVINLDEMCGSEDIELLISPTEVFTVTNIQNVSTSNDQYKEITLMHSGFHSSSSCSGLVSVSEESKESSSSFPSSSLLSLMASLLMTYFSMLTL</sequence>
<dbReference type="Gene3D" id="3.90.176.10">
    <property type="entry name" value="Toxin ADP-ribosyltransferase, Chain A, domain 1"/>
    <property type="match status" value="1"/>
</dbReference>
<dbReference type="PANTHER" id="PTHR10339:SF27">
    <property type="entry name" value="NAD(P)(+)--ARGININE ADP-RIBOSYLTRANSFERASE"/>
    <property type="match status" value="1"/>
</dbReference>
<accession>A0AAW2B7U7</accession>
<dbReference type="PRINTS" id="PR00970">
    <property type="entry name" value="RIBTRNSFRASE"/>
</dbReference>